<evidence type="ECO:0000259" key="6">
    <source>
        <dbReference type="PROSITE" id="PS50054"/>
    </source>
</evidence>
<evidence type="ECO:0000313" key="8">
    <source>
        <dbReference type="EMBL" id="KAI5068032.1"/>
    </source>
</evidence>
<dbReference type="EMBL" id="JABFUD020000016">
    <property type="protein sequence ID" value="KAI5068032.1"/>
    <property type="molecule type" value="Genomic_DNA"/>
</dbReference>
<dbReference type="InterPro" id="IPR016130">
    <property type="entry name" value="Tyr_Pase_AS"/>
</dbReference>
<evidence type="ECO:0000259" key="7">
    <source>
        <dbReference type="PROSITE" id="PS50056"/>
    </source>
</evidence>
<dbReference type="Proteomes" id="UP000886520">
    <property type="component" value="Chromosome 16"/>
</dbReference>
<dbReference type="SMART" id="SM00195">
    <property type="entry name" value="DSPc"/>
    <property type="match status" value="1"/>
</dbReference>
<dbReference type="Pfam" id="PF00782">
    <property type="entry name" value="DSPc"/>
    <property type="match status" value="1"/>
</dbReference>
<protein>
    <recommendedName>
        <fullName evidence="2">protein-tyrosine-phosphatase</fullName>
        <ecNumber evidence="2">3.1.3.48</ecNumber>
    </recommendedName>
</protein>
<comment type="similarity">
    <text evidence="1">Belongs to the protein-tyrosine phosphatase family. Non-receptor class dual specificity subfamily.</text>
</comment>
<keyword evidence="9" id="KW-1185">Reference proteome</keyword>
<name>A0A9D4ZBP3_ADICA</name>
<dbReference type="InterPro" id="IPR000387">
    <property type="entry name" value="Tyr_Pase_dom"/>
</dbReference>
<evidence type="ECO:0000256" key="5">
    <source>
        <dbReference type="PIRSR" id="PIRSR000941-50"/>
    </source>
</evidence>
<feature type="domain" description="Tyrosine-protein phosphatase" evidence="6">
    <location>
        <begin position="35"/>
        <end position="192"/>
    </location>
</feature>
<feature type="domain" description="Tyrosine specific protein phosphatases" evidence="7">
    <location>
        <begin position="110"/>
        <end position="168"/>
    </location>
</feature>
<gene>
    <name evidence="8" type="ORF">GOP47_0016377</name>
</gene>
<dbReference type="InterPro" id="IPR016278">
    <property type="entry name" value="DUSP12"/>
</dbReference>
<dbReference type="EC" id="3.1.3.48" evidence="2"/>
<dbReference type="Gene3D" id="3.90.190.10">
    <property type="entry name" value="Protein tyrosine phosphatase superfamily"/>
    <property type="match status" value="1"/>
</dbReference>
<dbReference type="InterPro" id="IPR000340">
    <property type="entry name" value="Dual-sp_phosphatase_cat-dom"/>
</dbReference>
<dbReference type="AlphaFoldDB" id="A0A9D4ZBP3"/>
<keyword evidence="3" id="KW-0378">Hydrolase</keyword>
<proteinExistence type="inferred from homology"/>
<feature type="active site" description="Phosphocysteine intermediate" evidence="5">
    <location>
        <position position="136"/>
    </location>
</feature>
<dbReference type="PROSITE" id="PS50054">
    <property type="entry name" value="TYR_PHOSPHATASE_DUAL"/>
    <property type="match status" value="1"/>
</dbReference>
<dbReference type="GO" id="GO:0004725">
    <property type="term" value="F:protein tyrosine phosphatase activity"/>
    <property type="evidence" value="ECO:0007669"/>
    <property type="project" value="UniProtKB-EC"/>
</dbReference>
<dbReference type="PANTHER" id="PTHR45848:SF4">
    <property type="entry name" value="DUAL SPECIFICITY PROTEIN PHOSPHATASE 12"/>
    <property type="match status" value="1"/>
</dbReference>
<dbReference type="InterPro" id="IPR020422">
    <property type="entry name" value="TYR_PHOSPHATASE_DUAL_dom"/>
</dbReference>
<sequence length="358" mass="39472">MAGLWWALNAGSSHQKETSLAGSKAVVWHQCRLLQMKEVRTALFVGDAKDAEAVLSSATQGITHLLSLLTALPTHDSVPSSLHSPLDGVPWQPLPHLTRLWLRWNDTLDQNILDSLDLCLHFIDDGLQKGRVLVHCLAGVSRSAAVVTAYLMKSERMPVEDALSSLQSVSGSASPNAGFLVQLRLFESMGFKVDKTSSIYKKFHSEKLGQLYNLGESIQNSSFAADPALCIRTHSHEQLEQSDFGTPLLYRCKKCRRIVACQENVLTHEQEGGRLPVRKNDKGPLWSEVHTVECTSIFVEPMQWMTPVQEGGVLGKLSCASCNARLGSFNWSGAQCSCGTWVVPAFQLHKSRMDASKF</sequence>
<comment type="caution">
    <text evidence="8">The sequence shown here is derived from an EMBL/GenBank/DDBJ whole genome shotgun (WGS) entry which is preliminary data.</text>
</comment>
<accession>A0A9D4ZBP3</accession>
<evidence type="ECO:0000256" key="4">
    <source>
        <dbReference type="ARBA" id="ARBA00022912"/>
    </source>
</evidence>
<dbReference type="PROSITE" id="PS00383">
    <property type="entry name" value="TYR_PHOSPHATASE_1"/>
    <property type="match status" value="1"/>
</dbReference>
<dbReference type="PIRSF" id="PIRSF000941">
    <property type="entry name" value="DUSP12"/>
    <property type="match status" value="1"/>
</dbReference>
<organism evidence="8 9">
    <name type="scientific">Adiantum capillus-veneris</name>
    <name type="common">Maidenhair fern</name>
    <dbReference type="NCBI Taxonomy" id="13818"/>
    <lineage>
        <taxon>Eukaryota</taxon>
        <taxon>Viridiplantae</taxon>
        <taxon>Streptophyta</taxon>
        <taxon>Embryophyta</taxon>
        <taxon>Tracheophyta</taxon>
        <taxon>Polypodiopsida</taxon>
        <taxon>Polypodiidae</taxon>
        <taxon>Polypodiales</taxon>
        <taxon>Pteridineae</taxon>
        <taxon>Pteridaceae</taxon>
        <taxon>Vittarioideae</taxon>
        <taxon>Adiantum</taxon>
    </lineage>
</organism>
<evidence type="ECO:0000313" key="9">
    <source>
        <dbReference type="Proteomes" id="UP000886520"/>
    </source>
</evidence>
<dbReference type="GO" id="GO:0008138">
    <property type="term" value="F:protein tyrosine/serine/threonine phosphatase activity"/>
    <property type="evidence" value="ECO:0007669"/>
    <property type="project" value="InterPro"/>
</dbReference>
<keyword evidence="4" id="KW-0904">Protein phosphatase</keyword>
<evidence type="ECO:0000256" key="3">
    <source>
        <dbReference type="ARBA" id="ARBA00022801"/>
    </source>
</evidence>
<dbReference type="InterPro" id="IPR029021">
    <property type="entry name" value="Prot-tyrosine_phosphatase-like"/>
</dbReference>
<dbReference type="PANTHER" id="PTHR45848">
    <property type="entry name" value="DUAL SPECIFICITY PROTEIN PHOSPHATASE 12 FAMILY MEMBER"/>
    <property type="match status" value="1"/>
</dbReference>
<reference evidence="8" key="1">
    <citation type="submission" date="2021-01" db="EMBL/GenBank/DDBJ databases">
        <title>Adiantum capillus-veneris genome.</title>
        <authorList>
            <person name="Fang Y."/>
            <person name="Liao Q."/>
        </authorList>
    </citation>
    <scope>NUCLEOTIDE SEQUENCE</scope>
    <source>
        <strain evidence="8">H3</strain>
        <tissue evidence="8">Leaf</tissue>
    </source>
</reference>
<evidence type="ECO:0000256" key="2">
    <source>
        <dbReference type="ARBA" id="ARBA00013064"/>
    </source>
</evidence>
<evidence type="ECO:0000256" key="1">
    <source>
        <dbReference type="ARBA" id="ARBA00008601"/>
    </source>
</evidence>
<dbReference type="PROSITE" id="PS50056">
    <property type="entry name" value="TYR_PHOSPHATASE_2"/>
    <property type="match status" value="1"/>
</dbReference>
<dbReference type="OrthoDB" id="2017893at2759"/>
<dbReference type="SUPFAM" id="SSF52799">
    <property type="entry name" value="(Phosphotyrosine protein) phosphatases II"/>
    <property type="match status" value="1"/>
</dbReference>